<dbReference type="PRINTS" id="PR00039">
    <property type="entry name" value="HTHLYSR"/>
</dbReference>
<dbReference type="InterPro" id="IPR036390">
    <property type="entry name" value="WH_DNA-bd_sf"/>
</dbReference>
<keyword evidence="4" id="KW-0804">Transcription</keyword>
<accession>A0ABV0ELP4</accession>
<dbReference type="SUPFAM" id="SSF46785">
    <property type="entry name" value="Winged helix' DNA-binding domain"/>
    <property type="match status" value="1"/>
</dbReference>
<dbReference type="Gene3D" id="1.10.10.10">
    <property type="entry name" value="Winged helix-like DNA-binding domain superfamily/Winged helix DNA-binding domain"/>
    <property type="match status" value="1"/>
</dbReference>
<keyword evidence="2" id="KW-0805">Transcription regulation</keyword>
<comment type="caution">
    <text evidence="6">The sequence shown here is derived from an EMBL/GenBank/DDBJ whole genome shotgun (WGS) entry which is preliminary data.</text>
</comment>
<dbReference type="RefSeq" id="WP_207704954.1">
    <property type="nucleotide sequence ID" value="NZ_JAFREL020000001.1"/>
</dbReference>
<proteinExistence type="inferred from homology"/>
<evidence type="ECO:0000259" key="5">
    <source>
        <dbReference type="PROSITE" id="PS50931"/>
    </source>
</evidence>
<dbReference type="InterPro" id="IPR005119">
    <property type="entry name" value="LysR_subst-bd"/>
</dbReference>
<dbReference type="CDD" id="cd05466">
    <property type="entry name" value="PBP2_LTTR_substrate"/>
    <property type="match status" value="1"/>
</dbReference>
<dbReference type="InterPro" id="IPR000847">
    <property type="entry name" value="LysR_HTH_N"/>
</dbReference>
<protein>
    <recommendedName>
        <fullName evidence="5">HTH lysR-type domain-containing protein</fullName>
    </recommendedName>
</protein>
<evidence type="ECO:0000256" key="1">
    <source>
        <dbReference type="ARBA" id="ARBA00009437"/>
    </source>
</evidence>
<evidence type="ECO:0000256" key="4">
    <source>
        <dbReference type="ARBA" id="ARBA00023163"/>
    </source>
</evidence>
<dbReference type="PANTHER" id="PTHR30126:SF40">
    <property type="entry name" value="HTH-TYPE TRANSCRIPTIONAL REGULATOR GLTR"/>
    <property type="match status" value="1"/>
</dbReference>
<dbReference type="Proteomes" id="UP000664357">
    <property type="component" value="Unassembled WGS sequence"/>
</dbReference>
<dbReference type="Gene3D" id="3.40.190.290">
    <property type="match status" value="1"/>
</dbReference>
<feature type="domain" description="HTH lysR-type" evidence="5">
    <location>
        <begin position="1"/>
        <end position="58"/>
    </location>
</feature>
<organism evidence="6 7">
    <name type="scientific">Candidatus Enterococcus ferrettii</name>
    <dbReference type="NCBI Taxonomy" id="2815324"/>
    <lineage>
        <taxon>Bacteria</taxon>
        <taxon>Bacillati</taxon>
        <taxon>Bacillota</taxon>
        <taxon>Bacilli</taxon>
        <taxon>Lactobacillales</taxon>
        <taxon>Enterococcaceae</taxon>
        <taxon>Enterococcus</taxon>
    </lineage>
</organism>
<gene>
    <name evidence="6" type="ORF">JZO67_001510</name>
</gene>
<dbReference type="SUPFAM" id="SSF53850">
    <property type="entry name" value="Periplasmic binding protein-like II"/>
    <property type="match status" value="1"/>
</dbReference>
<sequence length="291" mass="33303">MELTHINYFLCLSKHKQFTAAAECLGISQAALSKQIKNLESELSIKLFDRNLNSCELTDAGKILKKHVLAVHRELASMKEELIDINDPTTKLPLKVAINLDDLEYRMKTAICQLLLSDPHQNIRGVATANIFDAIENLTADIGISISDLDTPKSITELPITEENYVFIYSTTHPLNQKEFSLDALRQYPYISLSSDSIEQTNLSNWIAQNIDETSIINAIHLNSIELILAMIEQTEGFAIVPDYLISKFENRSLTFKRWHTLPTRKISIYYLKNKYLRNNIKRVLNYFLPK</sequence>
<dbReference type="PANTHER" id="PTHR30126">
    <property type="entry name" value="HTH-TYPE TRANSCRIPTIONAL REGULATOR"/>
    <property type="match status" value="1"/>
</dbReference>
<comment type="similarity">
    <text evidence="1">Belongs to the LysR transcriptional regulatory family.</text>
</comment>
<evidence type="ECO:0000313" key="6">
    <source>
        <dbReference type="EMBL" id="MEO1769559.1"/>
    </source>
</evidence>
<evidence type="ECO:0000313" key="7">
    <source>
        <dbReference type="Proteomes" id="UP000664357"/>
    </source>
</evidence>
<reference evidence="6 7" key="1">
    <citation type="submission" date="2024-02" db="EMBL/GenBank/DDBJ databases">
        <title>The Genome Sequence of Enterococcus sp. DIV0159.</title>
        <authorList>
            <person name="Earl A."/>
            <person name="Manson A."/>
            <person name="Gilmore M."/>
            <person name="Sanders J."/>
            <person name="Shea T."/>
            <person name="Howe W."/>
            <person name="Livny J."/>
            <person name="Cuomo C."/>
            <person name="Neafsey D."/>
            <person name="Birren B."/>
        </authorList>
    </citation>
    <scope>NUCLEOTIDE SEQUENCE [LARGE SCALE GENOMIC DNA]</scope>
    <source>
        <strain evidence="6 7">665A</strain>
    </source>
</reference>
<keyword evidence="7" id="KW-1185">Reference proteome</keyword>
<evidence type="ECO:0000256" key="3">
    <source>
        <dbReference type="ARBA" id="ARBA00023125"/>
    </source>
</evidence>
<dbReference type="EMBL" id="JAFREL020000001">
    <property type="protein sequence ID" value="MEO1769559.1"/>
    <property type="molecule type" value="Genomic_DNA"/>
</dbReference>
<keyword evidence="3" id="KW-0238">DNA-binding</keyword>
<evidence type="ECO:0000256" key="2">
    <source>
        <dbReference type="ARBA" id="ARBA00023015"/>
    </source>
</evidence>
<name>A0ABV0ELP4_9ENTE</name>
<dbReference type="Pfam" id="PF00126">
    <property type="entry name" value="HTH_1"/>
    <property type="match status" value="1"/>
</dbReference>
<dbReference type="Pfam" id="PF03466">
    <property type="entry name" value="LysR_substrate"/>
    <property type="match status" value="1"/>
</dbReference>
<dbReference type="PROSITE" id="PS50931">
    <property type="entry name" value="HTH_LYSR"/>
    <property type="match status" value="1"/>
</dbReference>
<dbReference type="InterPro" id="IPR036388">
    <property type="entry name" value="WH-like_DNA-bd_sf"/>
</dbReference>